<keyword evidence="15" id="KW-0902">Two-component regulatory system</keyword>
<evidence type="ECO:0000256" key="6">
    <source>
        <dbReference type="ARBA" id="ARBA00022485"/>
    </source>
</evidence>
<dbReference type="CDD" id="cd16917">
    <property type="entry name" value="HATPase_UhpB-NarQ-NarX-like"/>
    <property type="match status" value="1"/>
</dbReference>
<evidence type="ECO:0000256" key="14">
    <source>
        <dbReference type="ARBA" id="ARBA00023004"/>
    </source>
</evidence>
<dbReference type="PRINTS" id="PR00344">
    <property type="entry name" value="BCTRLSENSOR"/>
</dbReference>
<keyword evidence="24" id="KW-1185">Reference proteome</keyword>
<dbReference type="GO" id="GO:0016020">
    <property type="term" value="C:membrane"/>
    <property type="evidence" value="ECO:0007669"/>
    <property type="project" value="InterPro"/>
</dbReference>
<evidence type="ECO:0000256" key="18">
    <source>
        <dbReference type="ARBA" id="ARBA00030800"/>
    </source>
</evidence>
<evidence type="ECO:0000256" key="15">
    <source>
        <dbReference type="ARBA" id="ARBA00023012"/>
    </source>
</evidence>
<keyword evidence="11" id="KW-0547">Nucleotide-binding</keyword>
<evidence type="ECO:0000256" key="19">
    <source>
        <dbReference type="SAM" id="Coils"/>
    </source>
</evidence>
<dbReference type="Gene3D" id="3.30.565.10">
    <property type="entry name" value="Histidine kinase-like ATPase, C-terminal domain"/>
    <property type="match status" value="1"/>
</dbReference>
<evidence type="ECO:0000256" key="10">
    <source>
        <dbReference type="ARBA" id="ARBA00022723"/>
    </source>
</evidence>
<dbReference type="SMART" id="SM00387">
    <property type="entry name" value="HATPase_c"/>
    <property type="match status" value="1"/>
</dbReference>
<accession>A0A1L7I216</accession>
<keyword evidence="16" id="KW-0411">Iron-sulfur</keyword>
<evidence type="ECO:0000256" key="4">
    <source>
        <dbReference type="ARBA" id="ARBA00012438"/>
    </source>
</evidence>
<keyword evidence="20" id="KW-1133">Transmembrane helix</keyword>
<keyword evidence="9" id="KW-0808">Transferase</keyword>
<keyword evidence="19" id="KW-0175">Coiled coil</keyword>
<feature type="coiled-coil region" evidence="19">
    <location>
        <begin position="407"/>
        <end position="445"/>
    </location>
</feature>
<dbReference type="KEGG" id="gfl:GRFL_0922"/>
<name>A0A1L7I216_9FLAO</name>
<keyword evidence="7" id="KW-0963">Cytoplasm</keyword>
<dbReference type="Pfam" id="PF14938">
    <property type="entry name" value="SNAP"/>
    <property type="match status" value="1"/>
</dbReference>
<dbReference type="EC" id="2.7.13.3" evidence="4"/>
<evidence type="ECO:0000256" key="16">
    <source>
        <dbReference type="ARBA" id="ARBA00023014"/>
    </source>
</evidence>
<sequence length="589" mass="67858">MRLSIRYIVFNAASLLLAAFCYSQQPDLSTVDSLVSVGDYSQSELLLQEIDTTKLSRTELAQFHFLFGQIQINVNSSDESLDQFLKAKRIYSSLDSLNNVAIINLKIAESLNALNNPDLDPQPYINEYLEYAEDNGDPALLSKAYMQLGKIYINSDPDKTIKFFNNALDQNSRINDSLMDAKIHHNLGVVYGEILKQKDSALYHYDIALKQYQKENLEDYISYIFNNKASLYRNLGDYDAAIAWYQKTDSLEMRQYELGTRQFLYKNMAETYELNQDYENALRYRKLENSYRDSINQAEQDKALLDVNTKYQVEKKENENLKLKQHQTILWILSGILLLLFLIAYLAYRNAQSRKKLLVKDHEIEKERLEKSLKDQQLSGLDAMIEGQEKERQRIANDLHDNLGSLLATLKLHFQNLKVRKDRLKEEEDRLMKQTDELLDEAYQEVRKIAHVKNAGMKGQEGLVPAIMNFASKVSASSKLIIEVEDHGMDERMENSLEIMIFRFIQELVTNIIKHAEASRAIIYLTHHGDSLNIMVEDDGKGFERNQIKPKDGMGIHSIQKRVELQEGTVDIESVPGKGTTVIINIPIQ</sequence>
<dbReference type="InterPro" id="IPR005467">
    <property type="entry name" value="His_kinase_dom"/>
</dbReference>
<dbReference type="InterPro" id="IPR011712">
    <property type="entry name" value="Sig_transdc_His_kin_sub3_dim/P"/>
</dbReference>
<dbReference type="PROSITE" id="PS50109">
    <property type="entry name" value="HIS_KIN"/>
    <property type="match status" value="1"/>
</dbReference>
<dbReference type="AlphaFoldDB" id="A0A1L7I216"/>
<gene>
    <name evidence="23" type="ORF">GRFL_0922</name>
</gene>
<keyword evidence="6" id="KW-0004">4Fe-4S</keyword>
<dbReference type="PANTHER" id="PTHR24421">
    <property type="entry name" value="NITRATE/NITRITE SENSOR PROTEIN NARX-RELATED"/>
    <property type="match status" value="1"/>
</dbReference>
<dbReference type="GO" id="GO:0005524">
    <property type="term" value="F:ATP binding"/>
    <property type="evidence" value="ECO:0007669"/>
    <property type="project" value="UniProtKB-KW"/>
</dbReference>
<evidence type="ECO:0000313" key="23">
    <source>
        <dbReference type="EMBL" id="APU67646.1"/>
    </source>
</evidence>
<keyword evidence="12 23" id="KW-0418">Kinase</keyword>
<comment type="catalytic activity">
    <reaction evidence="1">
        <text>ATP + protein L-histidine = ADP + protein N-phospho-L-histidine.</text>
        <dbReference type="EC" id="2.7.13.3"/>
    </reaction>
</comment>
<dbReference type="GO" id="GO:0046872">
    <property type="term" value="F:metal ion binding"/>
    <property type="evidence" value="ECO:0007669"/>
    <property type="project" value="UniProtKB-KW"/>
</dbReference>
<keyword evidence="20" id="KW-0472">Membrane</keyword>
<dbReference type="GO" id="GO:0000155">
    <property type="term" value="F:phosphorelay sensor kinase activity"/>
    <property type="evidence" value="ECO:0007669"/>
    <property type="project" value="InterPro"/>
</dbReference>
<organism evidence="23 24">
    <name type="scientific">Christiangramia flava JLT2011</name>
    <dbReference type="NCBI Taxonomy" id="1229726"/>
    <lineage>
        <taxon>Bacteria</taxon>
        <taxon>Pseudomonadati</taxon>
        <taxon>Bacteroidota</taxon>
        <taxon>Flavobacteriia</taxon>
        <taxon>Flavobacteriales</taxon>
        <taxon>Flavobacteriaceae</taxon>
        <taxon>Christiangramia</taxon>
    </lineage>
</organism>
<dbReference type="Pfam" id="PF07730">
    <property type="entry name" value="HisKA_3"/>
    <property type="match status" value="1"/>
</dbReference>
<keyword evidence="14" id="KW-0408">Iron</keyword>
<dbReference type="InterPro" id="IPR019734">
    <property type="entry name" value="TPR_rpt"/>
</dbReference>
<evidence type="ECO:0000259" key="22">
    <source>
        <dbReference type="PROSITE" id="PS50109"/>
    </source>
</evidence>
<evidence type="ECO:0000256" key="3">
    <source>
        <dbReference type="ARBA" id="ARBA00004496"/>
    </source>
</evidence>
<dbReference type="InterPro" id="IPR050482">
    <property type="entry name" value="Sensor_HK_TwoCompSys"/>
</dbReference>
<evidence type="ECO:0000256" key="13">
    <source>
        <dbReference type="ARBA" id="ARBA00022840"/>
    </source>
</evidence>
<keyword evidence="21" id="KW-0732">Signal</keyword>
<keyword evidence="10" id="KW-0479">Metal-binding</keyword>
<evidence type="ECO:0000256" key="5">
    <source>
        <dbReference type="ARBA" id="ARBA00017322"/>
    </source>
</evidence>
<evidence type="ECO:0000256" key="7">
    <source>
        <dbReference type="ARBA" id="ARBA00022490"/>
    </source>
</evidence>
<comment type="cofactor">
    <cofactor evidence="2">
        <name>[4Fe-4S] cluster</name>
        <dbReference type="ChEBI" id="CHEBI:49883"/>
    </cofactor>
</comment>
<dbReference type="SMART" id="SM00028">
    <property type="entry name" value="TPR"/>
    <property type="match status" value="4"/>
</dbReference>
<dbReference type="Gene3D" id="1.25.40.10">
    <property type="entry name" value="Tetratricopeptide repeat domain"/>
    <property type="match status" value="2"/>
</dbReference>
<evidence type="ECO:0000313" key="24">
    <source>
        <dbReference type="Proteomes" id="UP000186230"/>
    </source>
</evidence>
<keyword evidence="8" id="KW-0597">Phosphoprotein</keyword>
<dbReference type="SUPFAM" id="SSF48452">
    <property type="entry name" value="TPR-like"/>
    <property type="match status" value="1"/>
</dbReference>
<evidence type="ECO:0000256" key="20">
    <source>
        <dbReference type="SAM" id="Phobius"/>
    </source>
</evidence>
<dbReference type="InterPro" id="IPR004358">
    <property type="entry name" value="Sig_transdc_His_kin-like_C"/>
</dbReference>
<evidence type="ECO:0000256" key="2">
    <source>
        <dbReference type="ARBA" id="ARBA00001966"/>
    </source>
</evidence>
<dbReference type="GO" id="GO:0046983">
    <property type="term" value="F:protein dimerization activity"/>
    <property type="evidence" value="ECO:0007669"/>
    <property type="project" value="InterPro"/>
</dbReference>
<feature type="chain" id="PRO_5012566641" description="Oxygen sensor histidine kinase NreB" evidence="21">
    <location>
        <begin position="19"/>
        <end position="589"/>
    </location>
</feature>
<evidence type="ECO:0000256" key="11">
    <source>
        <dbReference type="ARBA" id="ARBA00022741"/>
    </source>
</evidence>
<dbReference type="STRING" id="1229726.GRFL_0922"/>
<dbReference type="PANTHER" id="PTHR24421:SF10">
    <property type="entry name" value="NITRATE_NITRITE SENSOR PROTEIN NARQ"/>
    <property type="match status" value="1"/>
</dbReference>
<dbReference type="Proteomes" id="UP000186230">
    <property type="component" value="Chromosome"/>
</dbReference>
<comment type="function">
    <text evidence="17">Member of the two-component regulatory system NreB/NreC involved in the control of dissimilatory nitrate/nitrite reduction in response to oxygen. NreB functions as a direct oxygen sensor histidine kinase which is autophosphorylated, in the absence of oxygen, probably at the conserved histidine residue, and transfers its phosphate group probably to a conserved aspartate residue of NreC. NreB/NreC activates the expression of the nitrate (narGHJI) and nitrite (nir) reductase operons, as well as the putative nitrate transporter gene narT.</text>
</comment>
<evidence type="ECO:0000256" key="17">
    <source>
        <dbReference type="ARBA" id="ARBA00024827"/>
    </source>
</evidence>
<dbReference type="InterPro" id="IPR003594">
    <property type="entry name" value="HATPase_dom"/>
</dbReference>
<evidence type="ECO:0000256" key="21">
    <source>
        <dbReference type="SAM" id="SignalP"/>
    </source>
</evidence>
<keyword evidence="13" id="KW-0067">ATP-binding</keyword>
<feature type="transmembrane region" description="Helical" evidence="20">
    <location>
        <begin position="329"/>
        <end position="348"/>
    </location>
</feature>
<dbReference type="EMBL" id="CP016359">
    <property type="protein sequence ID" value="APU67646.1"/>
    <property type="molecule type" value="Genomic_DNA"/>
</dbReference>
<feature type="signal peptide" evidence="21">
    <location>
        <begin position="1"/>
        <end position="18"/>
    </location>
</feature>
<reference evidence="23 24" key="1">
    <citation type="submission" date="2016-07" db="EMBL/GenBank/DDBJ databases">
        <title>Multi-omics approach to identify versatile polysaccharide utilization systems of a marine flavobacterium Gramella flava.</title>
        <authorList>
            <person name="Tang K."/>
        </authorList>
    </citation>
    <scope>NUCLEOTIDE SEQUENCE [LARGE SCALE GENOMIC DNA]</scope>
    <source>
        <strain evidence="23 24">JLT2011</strain>
    </source>
</reference>
<evidence type="ECO:0000256" key="12">
    <source>
        <dbReference type="ARBA" id="ARBA00022777"/>
    </source>
</evidence>
<comment type="subcellular location">
    <subcellularLocation>
        <location evidence="3">Cytoplasm</location>
    </subcellularLocation>
</comment>
<evidence type="ECO:0000256" key="1">
    <source>
        <dbReference type="ARBA" id="ARBA00000085"/>
    </source>
</evidence>
<protein>
    <recommendedName>
        <fullName evidence="5">Oxygen sensor histidine kinase NreB</fullName>
        <ecNumber evidence="4">2.7.13.3</ecNumber>
    </recommendedName>
    <alternativeName>
        <fullName evidence="18">Nitrogen regulation protein B</fullName>
    </alternativeName>
</protein>
<feature type="domain" description="Histidine kinase" evidence="22">
    <location>
        <begin position="394"/>
        <end position="589"/>
    </location>
</feature>
<proteinExistence type="predicted"/>
<dbReference type="SUPFAM" id="SSF55874">
    <property type="entry name" value="ATPase domain of HSP90 chaperone/DNA topoisomerase II/histidine kinase"/>
    <property type="match status" value="1"/>
</dbReference>
<dbReference type="GO" id="GO:0051539">
    <property type="term" value="F:4 iron, 4 sulfur cluster binding"/>
    <property type="evidence" value="ECO:0007669"/>
    <property type="project" value="UniProtKB-KW"/>
</dbReference>
<dbReference type="Gene3D" id="1.20.5.1930">
    <property type="match status" value="1"/>
</dbReference>
<evidence type="ECO:0000256" key="9">
    <source>
        <dbReference type="ARBA" id="ARBA00022679"/>
    </source>
</evidence>
<dbReference type="InterPro" id="IPR036890">
    <property type="entry name" value="HATPase_C_sf"/>
</dbReference>
<dbReference type="InterPro" id="IPR011990">
    <property type="entry name" value="TPR-like_helical_dom_sf"/>
</dbReference>
<dbReference type="GO" id="GO:0005737">
    <property type="term" value="C:cytoplasm"/>
    <property type="evidence" value="ECO:0007669"/>
    <property type="project" value="UniProtKB-SubCell"/>
</dbReference>
<keyword evidence="20" id="KW-0812">Transmembrane</keyword>
<evidence type="ECO:0000256" key="8">
    <source>
        <dbReference type="ARBA" id="ARBA00022553"/>
    </source>
</evidence>
<dbReference type="Pfam" id="PF02518">
    <property type="entry name" value="HATPase_c"/>
    <property type="match status" value="1"/>
</dbReference>